<reference evidence="1 2" key="1">
    <citation type="journal article" date="2020" name="ISME J.">
        <title>Uncovering the hidden diversity of litter-decomposition mechanisms in mushroom-forming fungi.</title>
        <authorList>
            <person name="Floudas D."/>
            <person name="Bentzer J."/>
            <person name="Ahren D."/>
            <person name="Johansson T."/>
            <person name="Persson P."/>
            <person name="Tunlid A."/>
        </authorList>
    </citation>
    <scope>NUCLEOTIDE SEQUENCE [LARGE SCALE GENOMIC DNA]</scope>
    <source>
        <strain evidence="1 2">CBS 291.85</strain>
    </source>
</reference>
<name>A0A8H5GXU9_9AGAR</name>
<dbReference type="AlphaFoldDB" id="A0A8H5GXU9"/>
<proteinExistence type="predicted"/>
<accession>A0A8H5GXU9</accession>
<gene>
    <name evidence="1" type="ORF">D9758_001599</name>
</gene>
<organism evidence="1 2">
    <name type="scientific">Tetrapyrgos nigripes</name>
    <dbReference type="NCBI Taxonomy" id="182062"/>
    <lineage>
        <taxon>Eukaryota</taxon>
        <taxon>Fungi</taxon>
        <taxon>Dikarya</taxon>
        <taxon>Basidiomycota</taxon>
        <taxon>Agaricomycotina</taxon>
        <taxon>Agaricomycetes</taxon>
        <taxon>Agaricomycetidae</taxon>
        <taxon>Agaricales</taxon>
        <taxon>Marasmiineae</taxon>
        <taxon>Marasmiaceae</taxon>
        <taxon>Tetrapyrgos</taxon>
    </lineage>
</organism>
<evidence type="ECO:0000313" key="2">
    <source>
        <dbReference type="Proteomes" id="UP000559256"/>
    </source>
</evidence>
<dbReference type="Proteomes" id="UP000559256">
    <property type="component" value="Unassembled WGS sequence"/>
</dbReference>
<dbReference type="EMBL" id="JAACJM010000004">
    <property type="protein sequence ID" value="KAF5373002.1"/>
    <property type="molecule type" value="Genomic_DNA"/>
</dbReference>
<sequence>MTSFSSPTQHSYSSKKKSSFRAHLFPGSKMQIYRDGGFQAEYDAGGRSSSTSLTSKYPSCTSDDEHLARRVTCQEQPTLAIPGETNGAEAAIGASSVILIRHDSDFGSGAVRRLNRETVGGEVDAREAVTICMGREGDLRGCGFRLAHLIRDRVVGRANDKWSAHCEAGRSCGSECRGVPCGDTKRVTKVGSMYRTGTAGFVWCTSTLSRATSSAEFSTDHFIIAALVTFDNVLLKENQKTYNITSDRILGNTNTVPKTPTQNFSISIRDWFVSNLRQVEDTDLAATRLDIRSPWVNVRVGATGNKKEFWVSA</sequence>
<keyword evidence="2" id="KW-1185">Reference proteome</keyword>
<comment type="caution">
    <text evidence="1">The sequence shown here is derived from an EMBL/GenBank/DDBJ whole genome shotgun (WGS) entry which is preliminary data.</text>
</comment>
<evidence type="ECO:0000313" key="1">
    <source>
        <dbReference type="EMBL" id="KAF5373002.1"/>
    </source>
</evidence>
<protein>
    <submittedName>
        <fullName evidence="1">Uncharacterized protein</fullName>
    </submittedName>
</protein>